<reference evidence="1 2" key="1">
    <citation type="submission" date="2020-03" db="EMBL/GenBank/DDBJ databases">
        <title>Sequencing the genomes of 1000 actinobacteria strains.</title>
        <authorList>
            <person name="Klenk H.-P."/>
        </authorList>
    </citation>
    <scope>NUCLEOTIDE SEQUENCE [LARGE SCALE GENOMIC DNA]</scope>
    <source>
        <strain evidence="1 2">DSM 45668</strain>
    </source>
</reference>
<accession>A0ABX0SWZ4</accession>
<evidence type="ECO:0000313" key="1">
    <source>
        <dbReference type="EMBL" id="NIH81484.1"/>
    </source>
</evidence>
<dbReference type="Proteomes" id="UP000754495">
    <property type="component" value="Unassembled WGS sequence"/>
</dbReference>
<protein>
    <recommendedName>
        <fullName evidence="3">TetR family transcriptional regulator</fullName>
    </recommendedName>
</protein>
<proteinExistence type="predicted"/>
<dbReference type="EMBL" id="JAANOU010000001">
    <property type="protein sequence ID" value="NIH81484.1"/>
    <property type="molecule type" value="Genomic_DNA"/>
</dbReference>
<organism evidence="1 2">
    <name type="scientific">Amycolatopsis viridis</name>
    <dbReference type="NCBI Taxonomy" id="185678"/>
    <lineage>
        <taxon>Bacteria</taxon>
        <taxon>Bacillati</taxon>
        <taxon>Actinomycetota</taxon>
        <taxon>Actinomycetes</taxon>
        <taxon>Pseudonocardiales</taxon>
        <taxon>Pseudonocardiaceae</taxon>
        <taxon>Amycolatopsis</taxon>
    </lineage>
</organism>
<evidence type="ECO:0008006" key="3">
    <source>
        <dbReference type="Google" id="ProtNLM"/>
    </source>
</evidence>
<dbReference type="RefSeq" id="WP_279589477.1">
    <property type="nucleotide sequence ID" value="NZ_JAANOU010000001.1"/>
</dbReference>
<sequence length="44" mass="4773">MEAHRVLVMATAPLYHRLVLMGEPPDPLVVEYAVRDAVSAVTPG</sequence>
<keyword evidence="2" id="KW-1185">Reference proteome</keyword>
<comment type="caution">
    <text evidence="1">The sequence shown here is derived from an EMBL/GenBank/DDBJ whole genome shotgun (WGS) entry which is preliminary data.</text>
</comment>
<evidence type="ECO:0000313" key="2">
    <source>
        <dbReference type="Proteomes" id="UP000754495"/>
    </source>
</evidence>
<gene>
    <name evidence="1" type="ORF">FHX46_004014</name>
</gene>
<name>A0ABX0SWZ4_9PSEU</name>